<dbReference type="EMBL" id="CM009756">
    <property type="protein sequence ID" value="PUZ44054.1"/>
    <property type="molecule type" value="Genomic_DNA"/>
</dbReference>
<keyword evidence="2" id="KW-1185">Reference proteome</keyword>
<evidence type="ECO:0000313" key="1">
    <source>
        <dbReference type="EMBL" id="PUZ44054.1"/>
    </source>
</evidence>
<dbReference type="AlphaFoldDB" id="A0A2T7CL39"/>
<proteinExistence type="predicted"/>
<gene>
    <name evidence="1" type="ORF">GQ55_8G058500</name>
</gene>
<protein>
    <submittedName>
        <fullName evidence="1">Uncharacterized protein</fullName>
    </submittedName>
</protein>
<dbReference type="PANTHER" id="PTHR31509">
    <property type="entry name" value="BPS1-LIKE PROTEIN"/>
    <property type="match status" value="1"/>
</dbReference>
<sequence length="365" mass="38129">MHGQLSMRMRCLRPGSRRRCALLGGDLAAFCASLVEGLAHLESTLEVDLDHGRGGGSVGSGSVSMRWCADAMRLVKRMQREMLAIFRKADVPAAAAVSSRGGGAAGAGDWFEHYMQETAALLDFCNAFKAAVSRMHRYCMVVDFAAQVGAAAGDDDGAGAAAASLVVESAAEPTGSRQASSAAAAVRDKIAEVKAAVTEAERLGRTIISGGAGGDGGGMVVVTLVAKITTSVLAMFVLQALVSPAPLDDGAVRPTLASAVDVPELEPWCESLSLIHARFPSRATVAEHEKVATVVRDLISGKTGGGGHGGQQEEVARGHVELLRARSGELREGVEMFACVLDEVFDEVIRGRNEMLGILRDKTLT</sequence>
<dbReference type="OrthoDB" id="1917859at2759"/>
<evidence type="ECO:0000313" key="2">
    <source>
        <dbReference type="Proteomes" id="UP000244336"/>
    </source>
</evidence>
<accession>A0A2T7CL39</accession>
<dbReference type="Gramene" id="PUZ44054">
    <property type="protein sequence ID" value="PUZ44054"/>
    <property type="gene ID" value="GQ55_8G058500"/>
</dbReference>
<organism evidence="1 2">
    <name type="scientific">Panicum hallii var. hallii</name>
    <dbReference type="NCBI Taxonomy" id="1504633"/>
    <lineage>
        <taxon>Eukaryota</taxon>
        <taxon>Viridiplantae</taxon>
        <taxon>Streptophyta</taxon>
        <taxon>Embryophyta</taxon>
        <taxon>Tracheophyta</taxon>
        <taxon>Spermatophyta</taxon>
        <taxon>Magnoliopsida</taxon>
        <taxon>Liliopsida</taxon>
        <taxon>Poales</taxon>
        <taxon>Poaceae</taxon>
        <taxon>PACMAD clade</taxon>
        <taxon>Panicoideae</taxon>
        <taxon>Panicodae</taxon>
        <taxon>Paniceae</taxon>
        <taxon>Panicinae</taxon>
        <taxon>Panicum</taxon>
        <taxon>Panicum sect. Panicum</taxon>
    </lineage>
</organism>
<reference evidence="1 2" key="1">
    <citation type="submission" date="2018-04" db="EMBL/GenBank/DDBJ databases">
        <title>WGS assembly of Panicum hallii var. hallii HAL2.</title>
        <authorList>
            <person name="Lovell J."/>
            <person name="Jenkins J."/>
            <person name="Lowry D."/>
            <person name="Mamidi S."/>
            <person name="Sreedasyam A."/>
            <person name="Weng X."/>
            <person name="Barry K."/>
            <person name="Bonette J."/>
            <person name="Campitelli B."/>
            <person name="Daum C."/>
            <person name="Gordon S."/>
            <person name="Gould B."/>
            <person name="Lipzen A."/>
            <person name="MacQueen A."/>
            <person name="Palacio-Mejia J."/>
            <person name="Plott C."/>
            <person name="Shakirov E."/>
            <person name="Shu S."/>
            <person name="Yoshinaga Y."/>
            <person name="Zane M."/>
            <person name="Rokhsar D."/>
            <person name="Grimwood J."/>
            <person name="Schmutz J."/>
            <person name="Juenger T."/>
        </authorList>
    </citation>
    <scope>NUCLEOTIDE SEQUENCE [LARGE SCALE GENOMIC DNA]</scope>
    <source>
        <strain evidence="2">cv. HAL2</strain>
    </source>
</reference>
<name>A0A2T7CL39_9POAL</name>
<dbReference type="Proteomes" id="UP000244336">
    <property type="component" value="Chromosome 8"/>
</dbReference>